<keyword evidence="3" id="KW-1003">Cell membrane</keyword>
<dbReference type="PATRIC" id="fig|1194972.3.peg.2771"/>
<keyword evidence="10" id="KW-1185">Reference proteome</keyword>
<dbReference type="EMBL" id="ALQA01000026">
    <property type="protein sequence ID" value="EJZ08987.1"/>
    <property type="molecule type" value="Genomic_DNA"/>
</dbReference>
<dbReference type="Gene3D" id="1.10.3720.10">
    <property type="entry name" value="MetI-like"/>
    <property type="match status" value="1"/>
</dbReference>
<dbReference type="GO" id="GO:0005886">
    <property type="term" value="C:plasma membrane"/>
    <property type="evidence" value="ECO:0007669"/>
    <property type="project" value="UniProtKB-SubCell"/>
</dbReference>
<dbReference type="InterPro" id="IPR000515">
    <property type="entry name" value="MetI-like"/>
</dbReference>
<dbReference type="HOGENOM" id="CLU_046113_2_1_11"/>
<proteinExistence type="inferred from homology"/>
<evidence type="ECO:0000256" key="4">
    <source>
        <dbReference type="ARBA" id="ARBA00022692"/>
    </source>
</evidence>
<comment type="similarity">
    <text evidence="7">Belongs to the binding-protein-dependent transport system permease family.</text>
</comment>
<keyword evidence="4 7" id="KW-0812">Transmembrane</keyword>
<feature type="transmembrane region" description="Helical" evidence="7">
    <location>
        <begin position="218"/>
        <end position="238"/>
    </location>
</feature>
<dbReference type="PANTHER" id="PTHR30151:SF41">
    <property type="entry name" value="ABC TRANSPORTER PERMEASE PROTEIN"/>
    <property type="match status" value="1"/>
</dbReference>
<dbReference type="RefSeq" id="WP_003929102.1">
    <property type="nucleotide sequence ID" value="NZ_JH814685.1"/>
</dbReference>
<dbReference type="PANTHER" id="PTHR30151">
    <property type="entry name" value="ALKANE SULFONATE ABC TRANSPORTER-RELATED, MEMBRANE SUBUNIT"/>
    <property type="match status" value="1"/>
</dbReference>
<sequence>MTTTNVRVVAGVVLSLVLLLSTWQLAILTHDIPAYSLPGPVATLGHILEHSGLLAARAGATASAAAAGIVVAAVLALALAVAVVRWPVLQRPVTGYALVLRTIPIVGVAPLITLVVGRGLWTSVLCVVIVATFTLFVSAVTSVRSAPSALDDLARLYQAGFARRCRTIYLPSAWAGLVVGLRITVPLSVMAVILSEWLSGRPGLGSLMALSQANRDTPMLWAATVVAAALGLLAYAAPDVITHIAERRGYTVAVGTQEV</sequence>
<feature type="domain" description="ABC transmembrane type-1" evidence="8">
    <location>
        <begin position="58"/>
        <end position="242"/>
    </location>
</feature>
<evidence type="ECO:0000313" key="9">
    <source>
        <dbReference type="EMBL" id="EJZ08987.1"/>
    </source>
</evidence>
<name>K0UPE8_MYCVA</name>
<dbReference type="InterPro" id="IPR035906">
    <property type="entry name" value="MetI-like_sf"/>
</dbReference>
<feature type="transmembrane region" description="Helical" evidence="7">
    <location>
        <begin position="96"/>
        <end position="114"/>
    </location>
</feature>
<keyword evidence="5 7" id="KW-1133">Transmembrane helix</keyword>
<evidence type="ECO:0000259" key="8">
    <source>
        <dbReference type="PROSITE" id="PS50928"/>
    </source>
</evidence>
<organism evidence="9 10">
    <name type="scientific">Mycolicibacterium vaccae ATCC 25954</name>
    <dbReference type="NCBI Taxonomy" id="1194972"/>
    <lineage>
        <taxon>Bacteria</taxon>
        <taxon>Bacillati</taxon>
        <taxon>Actinomycetota</taxon>
        <taxon>Actinomycetes</taxon>
        <taxon>Mycobacteriales</taxon>
        <taxon>Mycobacteriaceae</taxon>
        <taxon>Mycolicibacterium</taxon>
    </lineage>
</organism>
<feature type="transmembrane region" description="Helical" evidence="7">
    <location>
        <begin position="120"/>
        <end position="140"/>
    </location>
</feature>
<evidence type="ECO:0000313" key="10">
    <source>
        <dbReference type="Proteomes" id="UP000006072"/>
    </source>
</evidence>
<reference evidence="9 10" key="1">
    <citation type="journal article" date="2012" name="J. Bacteriol.">
        <title>Complete Genome Sequence of Mycobacterium vaccae Type Strain ATCC 25954.</title>
        <authorList>
            <person name="Ho Y.S."/>
            <person name="Adroub S.A."/>
            <person name="Abadi M."/>
            <person name="Al Alwan B."/>
            <person name="Alkhateeb R."/>
            <person name="Gao G."/>
            <person name="Ragab A."/>
            <person name="Ali S."/>
            <person name="van Soolingen D."/>
            <person name="Bitter W."/>
            <person name="Pain A."/>
            <person name="Abdallah A.M."/>
        </authorList>
    </citation>
    <scope>NUCLEOTIDE SEQUENCE [LARGE SCALE GENOMIC DNA]</scope>
    <source>
        <strain evidence="9 10">ATCC 25954</strain>
    </source>
</reference>
<protein>
    <submittedName>
        <fullName evidence="9">ABC transporter permease</fullName>
    </submittedName>
</protein>
<feature type="transmembrane region" description="Helical" evidence="7">
    <location>
        <begin position="62"/>
        <end position="84"/>
    </location>
</feature>
<dbReference type="eggNOG" id="COG0600">
    <property type="taxonomic scope" value="Bacteria"/>
</dbReference>
<comment type="subcellular location">
    <subcellularLocation>
        <location evidence="1 7">Cell membrane</location>
        <topology evidence="1 7">Multi-pass membrane protein</topology>
    </subcellularLocation>
</comment>
<keyword evidence="6 7" id="KW-0472">Membrane</keyword>
<evidence type="ECO:0000256" key="7">
    <source>
        <dbReference type="RuleBase" id="RU363032"/>
    </source>
</evidence>
<evidence type="ECO:0000256" key="3">
    <source>
        <dbReference type="ARBA" id="ARBA00022475"/>
    </source>
</evidence>
<dbReference type="PROSITE" id="PS50928">
    <property type="entry name" value="ABC_TM1"/>
    <property type="match status" value="1"/>
</dbReference>
<dbReference type="Pfam" id="PF00528">
    <property type="entry name" value="BPD_transp_1"/>
    <property type="match status" value="1"/>
</dbReference>
<dbReference type="SUPFAM" id="SSF161098">
    <property type="entry name" value="MetI-like"/>
    <property type="match status" value="1"/>
</dbReference>
<evidence type="ECO:0000256" key="6">
    <source>
        <dbReference type="ARBA" id="ARBA00023136"/>
    </source>
</evidence>
<keyword evidence="2 7" id="KW-0813">Transport</keyword>
<dbReference type="AlphaFoldDB" id="K0UPE8"/>
<feature type="transmembrane region" description="Helical" evidence="7">
    <location>
        <begin position="173"/>
        <end position="198"/>
    </location>
</feature>
<accession>K0UPE8</accession>
<dbReference type="GO" id="GO:0055085">
    <property type="term" value="P:transmembrane transport"/>
    <property type="evidence" value="ECO:0007669"/>
    <property type="project" value="InterPro"/>
</dbReference>
<gene>
    <name evidence="9" type="ORF">MVAC_13873</name>
</gene>
<dbReference type="Proteomes" id="UP000006072">
    <property type="component" value="Unassembled WGS sequence"/>
</dbReference>
<comment type="caution">
    <text evidence="9">The sequence shown here is derived from an EMBL/GenBank/DDBJ whole genome shotgun (WGS) entry which is preliminary data.</text>
</comment>
<evidence type="ECO:0000256" key="5">
    <source>
        <dbReference type="ARBA" id="ARBA00022989"/>
    </source>
</evidence>
<evidence type="ECO:0000256" key="2">
    <source>
        <dbReference type="ARBA" id="ARBA00022448"/>
    </source>
</evidence>
<evidence type="ECO:0000256" key="1">
    <source>
        <dbReference type="ARBA" id="ARBA00004651"/>
    </source>
</evidence>